<comment type="caution">
    <text evidence="2">The sequence shown here is derived from an EMBL/GenBank/DDBJ whole genome shotgun (WGS) entry which is preliminary data.</text>
</comment>
<dbReference type="EMBL" id="JARIHO010000004">
    <property type="protein sequence ID" value="KAJ7362519.1"/>
    <property type="molecule type" value="Genomic_DNA"/>
</dbReference>
<evidence type="ECO:0000313" key="3">
    <source>
        <dbReference type="Proteomes" id="UP001218218"/>
    </source>
</evidence>
<feature type="domain" description="BRCT" evidence="1">
    <location>
        <begin position="35"/>
        <end position="122"/>
    </location>
</feature>
<dbReference type="InterPro" id="IPR036420">
    <property type="entry name" value="BRCT_dom_sf"/>
</dbReference>
<dbReference type="CDD" id="cd00027">
    <property type="entry name" value="BRCT"/>
    <property type="match status" value="1"/>
</dbReference>
<dbReference type="PANTHER" id="PTHR47667:SF1">
    <property type="entry name" value="REGULATOR OF TY1 TRANSPOSITION PROTEIN 107"/>
    <property type="match status" value="1"/>
</dbReference>
<dbReference type="InterPro" id="IPR053036">
    <property type="entry name" value="CellCycle_DNARepair_Reg"/>
</dbReference>
<organism evidence="2 3">
    <name type="scientific">Mycena albidolilacea</name>
    <dbReference type="NCBI Taxonomy" id="1033008"/>
    <lineage>
        <taxon>Eukaryota</taxon>
        <taxon>Fungi</taxon>
        <taxon>Dikarya</taxon>
        <taxon>Basidiomycota</taxon>
        <taxon>Agaricomycotina</taxon>
        <taxon>Agaricomycetes</taxon>
        <taxon>Agaricomycetidae</taxon>
        <taxon>Agaricales</taxon>
        <taxon>Marasmiineae</taxon>
        <taxon>Mycenaceae</taxon>
        <taxon>Mycena</taxon>
    </lineage>
</organism>
<name>A0AAD7F348_9AGAR</name>
<dbReference type="InterPro" id="IPR001810">
    <property type="entry name" value="F-box_dom"/>
</dbReference>
<dbReference type="Gene3D" id="3.40.50.10190">
    <property type="entry name" value="BRCT domain"/>
    <property type="match status" value="1"/>
</dbReference>
<dbReference type="InterPro" id="IPR001357">
    <property type="entry name" value="BRCT_dom"/>
</dbReference>
<dbReference type="PROSITE" id="PS50172">
    <property type="entry name" value="BRCT"/>
    <property type="match status" value="1"/>
</dbReference>
<keyword evidence="3" id="KW-1185">Reference proteome</keyword>
<dbReference type="Gene3D" id="3.80.10.10">
    <property type="entry name" value="Ribonuclease Inhibitor"/>
    <property type="match status" value="1"/>
</dbReference>
<dbReference type="InterPro" id="IPR036047">
    <property type="entry name" value="F-box-like_dom_sf"/>
</dbReference>
<dbReference type="Proteomes" id="UP001218218">
    <property type="component" value="Unassembled WGS sequence"/>
</dbReference>
<dbReference type="Gene3D" id="1.20.1280.50">
    <property type="match status" value="1"/>
</dbReference>
<dbReference type="PANTHER" id="PTHR47667">
    <property type="entry name" value="REGULATOR OF TY1 TRANSPOSITION PROTEIN 107"/>
    <property type="match status" value="1"/>
</dbReference>
<protein>
    <recommendedName>
        <fullName evidence="1">BRCT domain-containing protein</fullName>
    </recommendedName>
</protein>
<dbReference type="SUPFAM" id="SSF81383">
    <property type="entry name" value="F-box domain"/>
    <property type="match status" value="1"/>
</dbReference>
<evidence type="ECO:0000313" key="2">
    <source>
        <dbReference type="EMBL" id="KAJ7362519.1"/>
    </source>
</evidence>
<dbReference type="AlphaFoldDB" id="A0AAD7F348"/>
<dbReference type="SUPFAM" id="SSF52113">
    <property type="entry name" value="BRCT domain"/>
    <property type="match status" value="1"/>
</dbReference>
<reference evidence="2" key="1">
    <citation type="submission" date="2023-03" db="EMBL/GenBank/DDBJ databases">
        <title>Massive genome expansion in bonnet fungi (Mycena s.s.) driven by repeated elements and novel gene families across ecological guilds.</title>
        <authorList>
            <consortium name="Lawrence Berkeley National Laboratory"/>
            <person name="Harder C.B."/>
            <person name="Miyauchi S."/>
            <person name="Viragh M."/>
            <person name="Kuo A."/>
            <person name="Thoen E."/>
            <person name="Andreopoulos B."/>
            <person name="Lu D."/>
            <person name="Skrede I."/>
            <person name="Drula E."/>
            <person name="Henrissat B."/>
            <person name="Morin E."/>
            <person name="Kohler A."/>
            <person name="Barry K."/>
            <person name="LaButti K."/>
            <person name="Morin E."/>
            <person name="Salamov A."/>
            <person name="Lipzen A."/>
            <person name="Mereny Z."/>
            <person name="Hegedus B."/>
            <person name="Baldrian P."/>
            <person name="Stursova M."/>
            <person name="Weitz H."/>
            <person name="Taylor A."/>
            <person name="Grigoriev I.V."/>
            <person name="Nagy L.G."/>
            <person name="Martin F."/>
            <person name="Kauserud H."/>
        </authorList>
    </citation>
    <scope>NUCLEOTIDE SEQUENCE</scope>
    <source>
        <strain evidence="2">CBHHK002</strain>
    </source>
</reference>
<dbReference type="Pfam" id="PF12937">
    <property type="entry name" value="F-box-like"/>
    <property type="match status" value="1"/>
</dbReference>
<proteinExistence type="predicted"/>
<evidence type="ECO:0000259" key="1">
    <source>
        <dbReference type="PROSITE" id="PS50172"/>
    </source>
</evidence>
<dbReference type="InterPro" id="IPR032675">
    <property type="entry name" value="LRR_dom_sf"/>
</dbReference>
<accession>A0AAD7F348</accession>
<gene>
    <name evidence="2" type="ORF">DFH08DRAFT_1024742</name>
</gene>
<dbReference type="SUPFAM" id="SSF52047">
    <property type="entry name" value="RNI-like"/>
    <property type="match status" value="1"/>
</dbReference>
<sequence length="613" mass="68435">MPLESLSTLDIPADLTTQNGVSLPSLPNGSQYYSTDPKLFFSSTVISTAGMSDACTDLVRMAIMANGGEWLPTITADVTHLVVESITRDCDPNGFTPIIVSIGWILDSLETKALAPTAPYELKPKTSLLQGKINADSVSAARQFCEALLARDACDESRDNILLSQSGGPPPFVPFELLVKIFIQLRDDAISLPFPSLACLLAVSQVCGRWRSIAHCTGELWTHIPLNYHSKKHYSRLQKLFNAWAERSRPRILRITVRSCYPNTENPIIVLLLSYASRIRELSLNLPQAHFHRFLRAPAGSFSVLEKLRINVIPKSEAVYDPSSGLSRYEYFCDEPEITGDADDGVLLEGMTAPVTCLIDSLRLRSISIDSSGYTRLDSRMLPLAWGNLKNIDLEFVALSVFDVAYLFPQLNCVKRLNFATDDFLGSSMPAIPRVGLAHLVDLKWTGFGTFDDSIFDCLILPRLASLCMREGCLDTIYSLCDRGSFALRELNLTFFHMTFPRLSSLLREMPSLISLELYVSIDITDELLLFLTYDKGEKPVLPTLENLVIADREQQFTEPVMLRMLESRWRTTPLASGRITAQRAAAHGADRKVRARITELVEEGLKFQYNCN</sequence>